<feature type="region of interest" description="Disordered" evidence="1">
    <location>
        <begin position="126"/>
        <end position="149"/>
    </location>
</feature>
<evidence type="ECO:0000313" key="3">
    <source>
        <dbReference type="EMBL" id="CAA2964954.1"/>
    </source>
</evidence>
<keyword evidence="2" id="KW-0472">Membrane</keyword>
<reference evidence="3 4" key="1">
    <citation type="submission" date="2019-12" db="EMBL/GenBank/DDBJ databases">
        <authorList>
            <person name="Alioto T."/>
            <person name="Alioto T."/>
            <person name="Gomez Garrido J."/>
        </authorList>
    </citation>
    <scope>NUCLEOTIDE SEQUENCE [LARGE SCALE GENOMIC DNA]</scope>
</reference>
<protein>
    <submittedName>
        <fullName evidence="3">Uncharacterized protein</fullName>
    </submittedName>
</protein>
<comment type="caution">
    <text evidence="3">The sequence shown here is derived from an EMBL/GenBank/DDBJ whole genome shotgun (WGS) entry which is preliminary data.</text>
</comment>
<evidence type="ECO:0000256" key="2">
    <source>
        <dbReference type="SAM" id="Phobius"/>
    </source>
</evidence>
<keyword evidence="2" id="KW-0812">Transmembrane</keyword>
<dbReference type="AlphaFoldDB" id="A0A8S0QB02"/>
<keyword evidence="4" id="KW-1185">Reference proteome</keyword>
<feature type="transmembrane region" description="Helical" evidence="2">
    <location>
        <begin position="255"/>
        <end position="274"/>
    </location>
</feature>
<organism evidence="3 4">
    <name type="scientific">Olea europaea subsp. europaea</name>
    <dbReference type="NCBI Taxonomy" id="158383"/>
    <lineage>
        <taxon>Eukaryota</taxon>
        <taxon>Viridiplantae</taxon>
        <taxon>Streptophyta</taxon>
        <taxon>Embryophyta</taxon>
        <taxon>Tracheophyta</taxon>
        <taxon>Spermatophyta</taxon>
        <taxon>Magnoliopsida</taxon>
        <taxon>eudicotyledons</taxon>
        <taxon>Gunneridae</taxon>
        <taxon>Pentapetalae</taxon>
        <taxon>asterids</taxon>
        <taxon>lamiids</taxon>
        <taxon>Lamiales</taxon>
        <taxon>Oleaceae</taxon>
        <taxon>Oleeae</taxon>
        <taxon>Olea</taxon>
    </lineage>
</organism>
<accession>A0A8S0QB02</accession>
<keyword evidence="2" id="KW-1133">Transmembrane helix</keyword>
<dbReference type="EMBL" id="CACTIH010001832">
    <property type="protein sequence ID" value="CAA2964954.1"/>
    <property type="molecule type" value="Genomic_DNA"/>
</dbReference>
<dbReference type="PANTHER" id="PTHR36073:SF1">
    <property type="entry name" value="OS01G0962100 PROTEIN"/>
    <property type="match status" value="1"/>
</dbReference>
<dbReference type="OrthoDB" id="1937632at2759"/>
<feature type="transmembrane region" description="Helical" evidence="2">
    <location>
        <begin position="200"/>
        <end position="219"/>
    </location>
</feature>
<dbReference type="PANTHER" id="PTHR36073">
    <property type="match status" value="1"/>
</dbReference>
<evidence type="ECO:0000256" key="1">
    <source>
        <dbReference type="SAM" id="MobiDB-lite"/>
    </source>
</evidence>
<feature type="transmembrane region" description="Helical" evidence="2">
    <location>
        <begin position="225"/>
        <end position="248"/>
    </location>
</feature>
<gene>
    <name evidence="3" type="ORF">OLEA9_A023183</name>
</gene>
<proteinExistence type="predicted"/>
<name>A0A8S0QB02_OLEEU</name>
<sequence>MHRAAESFYLSSYHYLLEACNLDNYDSNSSYASYCCIAQGSTAHVQQELQLHGVRTELESVLWDRNELEEELFMAIKKHKMMEIMLEELEGEHEENIVRIQLLEGEDLKDANQRLKGVEGKALWSNKDNGDRGRGHATNEKFEGSGYNRNTDRMMEHEKICEEETLDFVKERLKSKFYGPHIVSQYLSTRDVLARQREVALTRSLFSAILSLVVRMIVWEAEDPCVPLVAAILTVVAMSLMSVVQFFATIDNKPAADAVVLLSFNCFILGTLAYPTLPKVAHVLTPLELSVVKRILIWLSLL</sequence>
<dbReference type="Gramene" id="OE9A023183T1">
    <property type="protein sequence ID" value="OE9A023183C1"/>
    <property type="gene ID" value="OE9A023183"/>
</dbReference>
<evidence type="ECO:0000313" key="4">
    <source>
        <dbReference type="Proteomes" id="UP000594638"/>
    </source>
</evidence>
<feature type="compositionally biased region" description="Basic and acidic residues" evidence="1">
    <location>
        <begin position="128"/>
        <end position="143"/>
    </location>
</feature>
<dbReference type="Proteomes" id="UP000594638">
    <property type="component" value="Unassembled WGS sequence"/>
</dbReference>